<name>A0ABR9QUI1_9ACTN</name>
<protein>
    <submittedName>
        <fullName evidence="7">Rod shape-determining protein RodA</fullName>
    </submittedName>
</protein>
<proteinExistence type="predicted"/>
<feature type="transmembrane region" description="Helical" evidence="6">
    <location>
        <begin position="98"/>
        <end position="116"/>
    </location>
</feature>
<keyword evidence="2 6" id="KW-0812">Transmembrane</keyword>
<feature type="transmembrane region" description="Helical" evidence="6">
    <location>
        <begin position="137"/>
        <end position="154"/>
    </location>
</feature>
<evidence type="ECO:0000256" key="5">
    <source>
        <dbReference type="ARBA" id="ARBA00023136"/>
    </source>
</evidence>
<dbReference type="Pfam" id="PF01098">
    <property type="entry name" value="FTSW_RODA_SPOVE"/>
    <property type="match status" value="1"/>
</dbReference>
<keyword evidence="4 6" id="KW-1133">Transmembrane helix</keyword>
<evidence type="ECO:0000256" key="1">
    <source>
        <dbReference type="ARBA" id="ARBA00004141"/>
    </source>
</evidence>
<feature type="transmembrane region" description="Helical" evidence="6">
    <location>
        <begin position="205"/>
        <end position="226"/>
    </location>
</feature>
<evidence type="ECO:0000256" key="2">
    <source>
        <dbReference type="ARBA" id="ARBA00022692"/>
    </source>
</evidence>
<keyword evidence="8" id="KW-1185">Reference proteome</keyword>
<dbReference type="PANTHER" id="PTHR30474:SF1">
    <property type="entry name" value="PEPTIDOGLYCAN GLYCOSYLTRANSFERASE MRDB"/>
    <property type="match status" value="1"/>
</dbReference>
<feature type="transmembrane region" description="Helical" evidence="6">
    <location>
        <begin position="302"/>
        <end position="324"/>
    </location>
</feature>
<feature type="transmembrane region" description="Helical" evidence="6">
    <location>
        <begin position="174"/>
        <end position="198"/>
    </location>
</feature>
<dbReference type="Proteomes" id="UP001194273">
    <property type="component" value="Unassembled WGS sequence"/>
</dbReference>
<accession>A0ABR9QUI1</accession>
<feature type="transmembrane region" description="Helical" evidence="6">
    <location>
        <begin position="69"/>
        <end position="86"/>
    </location>
</feature>
<dbReference type="PANTHER" id="PTHR30474">
    <property type="entry name" value="CELL CYCLE PROTEIN"/>
    <property type="match status" value="1"/>
</dbReference>
<dbReference type="RefSeq" id="WP_193530365.1">
    <property type="nucleotide sequence ID" value="NZ_JADCJZ010000003.1"/>
</dbReference>
<gene>
    <name evidence="7" type="ORF">INF26_07705</name>
</gene>
<dbReference type="EMBL" id="JADCJZ010000003">
    <property type="protein sequence ID" value="MBE5024730.1"/>
    <property type="molecule type" value="Genomic_DNA"/>
</dbReference>
<keyword evidence="3" id="KW-0133">Cell shape</keyword>
<evidence type="ECO:0000256" key="3">
    <source>
        <dbReference type="ARBA" id="ARBA00022960"/>
    </source>
</evidence>
<keyword evidence="5 6" id="KW-0472">Membrane</keyword>
<evidence type="ECO:0000313" key="8">
    <source>
        <dbReference type="Proteomes" id="UP001194273"/>
    </source>
</evidence>
<reference evidence="7 8" key="1">
    <citation type="submission" date="2020-10" db="EMBL/GenBank/DDBJ databases">
        <title>ChiBAC.</title>
        <authorList>
            <person name="Zenner C."/>
            <person name="Hitch T.C.A."/>
            <person name="Clavel T."/>
        </authorList>
    </citation>
    <scope>NUCLEOTIDE SEQUENCE [LARGE SCALE GENOMIC DNA]</scope>
    <source>
        <strain evidence="7 8">DSM 107455</strain>
    </source>
</reference>
<sequence>MPDLSMIGGAASVPKGSAHARRGRVGGGRGPLEKLYLMQLIPALLVVLIGILTIYSASLSIPEASFRSHLVGVALGIVVAIAVWRYDVRALSNMTTALFVLACVLMVLPRVPGLGVEVNGMMGWVKLGPLRFQPSEPSKIVVIFLMASACAQYNGKIETFRDYAKLCGTLLVPLLLIMSLDLGTGLVIFFIGAVVIIVSGAPRTWVLATIALIVGVAALVVITSMIDGLPHILKEYQLKRLIVFVDPSVDPTGDGYNLQQAMIAVGSGGLFGKGFGNATQALTGFVPEAQTDFVFSLFAEQFGFVGSLVLLGLYAWMILSTVLLAMRTEGFFSRLVLVGCVAMWTFQVLENVGMCLSIMPITGIPLPFVSYGSSSMVVQLVSVGIVQSVWRHRQKSA</sequence>
<feature type="transmembrane region" description="Helical" evidence="6">
    <location>
        <begin position="369"/>
        <end position="390"/>
    </location>
</feature>
<evidence type="ECO:0000313" key="7">
    <source>
        <dbReference type="EMBL" id="MBE5024730.1"/>
    </source>
</evidence>
<organism evidence="7 8">
    <name type="scientific">Thermophilibacter gallinarum</name>
    <dbReference type="NCBI Taxonomy" id="2779357"/>
    <lineage>
        <taxon>Bacteria</taxon>
        <taxon>Bacillati</taxon>
        <taxon>Actinomycetota</taxon>
        <taxon>Coriobacteriia</taxon>
        <taxon>Coriobacteriales</taxon>
        <taxon>Atopobiaceae</taxon>
        <taxon>Thermophilibacter</taxon>
    </lineage>
</organism>
<evidence type="ECO:0000256" key="4">
    <source>
        <dbReference type="ARBA" id="ARBA00022989"/>
    </source>
</evidence>
<comment type="subcellular location">
    <subcellularLocation>
        <location evidence="1">Membrane</location>
        <topology evidence="1">Multi-pass membrane protein</topology>
    </subcellularLocation>
</comment>
<feature type="transmembrane region" description="Helical" evidence="6">
    <location>
        <begin position="36"/>
        <end position="57"/>
    </location>
</feature>
<feature type="transmembrane region" description="Helical" evidence="6">
    <location>
        <begin position="331"/>
        <end position="349"/>
    </location>
</feature>
<evidence type="ECO:0000256" key="6">
    <source>
        <dbReference type="SAM" id="Phobius"/>
    </source>
</evidence>
<dbReference type="InterPro" id="IPR001182">
    <property type="entry name" value="FtsW/RodA"/>
</dbReference>
<comment type="caution">
    <text evidence="7">The sequence shown here is derived from an EMBL/GenBank/DDBJ whole genome shotgun (WGS) entry which is preliminary data.</text>
</comment>